<dbReference type="InterPro" id="IPR006913">
    <property type="entry name" value="CENP-V/GFA"/>
</dbReference>
<evidence type="ECO:0000256" key="3">
    <source>
        <dbReference type="ARBA" id="ARBA00022833"/>
    </source>
</evidence>
<accession>A0AAI8VEV0</accession>
<dbReference type="Gene3D" id="2.170.150.70">
    <property type="match status" value="1"/>
</dbReference>
<reference evidence="5" key="1">
    <citation type="submission" date="2023-10" db="EMBL/GenBank/DDBJ databases">
        <authorList>
            <person name="Hackl T."/>
        </authorList>
    </citation>
    <scope>NUCLEOTIDE SEQUENCE</scope>
</reference>
<comment type="similarity">
    <text evidence="1">Belongs to the Gfa family.</text>
</comment>
<name>A0AAI8VEV0_9PEZI</name>
<organism evidence="5 6">
    <name type="scientific">Anthostomella pinea</name>
    <dbReference type="NCBI Taxonomy" id="933095"/>
    <lineage>
        <taxon>Eukaryota</taxon>
        <taxon>Fungi</taxon>
        <taxon>Dikarya</taxon>
        <taxon>Ascomycota</taxon>
        <taxon>Pezizomycotina</taxon>
        <taxon>Sordariomycetes</taxon>
        <taxon>Xylariomycetidae</taxon>
        <taxon>Xylariales</taxon>
        <taxon>Xylariaceae</taxon>
        <taxon>Anthostomella</taxon>
    </lineage>
</organism>
<evidence type="ECO:0000256" key="2">
    <source>
        <dbReference type="ARBA" id="ARBA00022723"/>
    </source>
</evidence>
<dbReference type="GO" id="GO:0046872">
    <property type="term" value="F:metal ion binding"/>
    <property type="evidence" value="ECO:0007669"/>
    <property type="project" value="UniProtKB-KW"/>
</dbReference>
<evidence type="ECO:0000256" key="1">
    <source>
        <dbReference type="ARBA" id="ARBA00005495"/>
    </source>
</evidence>
<dbReference type="Proteomes" id="UP001295740">
    <property type="component" value="Unassembled WGS sequence"/>
</dbReference>
<evidence type="ECO:0000259" key="4">
    <source>
        <dbReference type="Pfam" id="PF04828"/>
    </source>
</evidence>
<gene>
    <name evidence="5" type="ORF">KHLLAP_LOCUS4085</name>
</gene>
<evidence type="ECO:0000313" key="5">
    <source>
        <dbReference type="EMBL" id="CAJ2503617.1"/>
    </source>
</evidence>
<protein>
    <submittedName>
        <fullName evidence="5">Uu.00g110110.m01.CDS01</fullName>
    </submittedName>
</protein>
<dbReference type="SUPFAM" id="SSF51316">
    <property type="entry name" value="Mss4-like"/>
    <property type="match status" value="1"/>
</dbReference>
<keyword evidence="6" id="KW-1185">Reference proteome</keyword>
<dbReference type="InterPro" id="IPR011057">
    <property type="entry name" value="Mss4-like_sf"/>
</dbReference>
<comment type="caution">
    <text evidence="5">The sequence shown here is derived from an EMBL/GenBank/DDBJ whole genome shotgun (WGS) entry which is preliminary data.</text>
</comment>
<keyword evidence="2" id="KW-0479">Metal-binding</keyword>
<keyword evidence="3" id="KW-0862">Zinc</keyword>
<sequence>MRVSLLPSDVRVRDPNVGICAAFKHTVPRPFNLDGISVLVFAINVTRGGSNPSRFHDLTPRHPQAYRSSSGVVREFCDRCGATVFWHDGDRPELIDVSVGLLDAAEGARAESWLELEGQERWRSGQGAWLEVWKGVWGVEKEW</sequence>
<dbReference type="Pfam" id="PF04828">
    <property type="entry name" value="GFA"/>
    <property type="match status" value="1"/>
</dbReference>
<dbReference type="AlphaFoldDB" id="A0AAI8VEV0"/>
<dbReference type="GO" id="GO:0016846">
    <property type="term" value="F:carbon-sulfur lyase activity"/>
    <property type="evidence" value="ECO:0007669"/>
    <property type="project" value="InterPro"/>
</dbReference>
<evidence type="ECO:0000313" key="6">
    <source>
        <dbReference type="Proteomes" id="UP001295740"/>
    </source>
</evidence>
<dbReference type="EMBL" id="CAUWAG010000006">
    <property type="protein sequence ID" value="CAJ2503617.1"/>
    <property type="molecule type" value="Genomic_DNA"/>
</dbReference>
<proteinExistence type="inferred from homology"/>
<feature type="domain" description="CENP-V/GFA" evidence="4">
    <location>
        <begin position="68"/>
        <end position="109"/>
    </location>
</feature>